<keyword evidence="3" id="KW-1185">Reference proteome</keyword>
<comment type="caution">
    <text evidence="2">The sequence shown here is derived from an EMBL/GenBank/DDBJ whole genome shotgun (WGS) entry which is preliminary data.</text>
</comment>
<dbReference type="InterPro" id="IPR032710">
    <property type="entry name" value="NTF2-like_dom_sf"/>
</dbReference>
<dbReference type="EMBL" id="LGTQ01000006">
    <property type="protein sequence ID" value="KPM49044.1"/>
    <property type="molecule type" value="Genomic_DNA"/>
</dbReference>
<accession>A0A0N8HA32</accession>
<dbReference type="OrthoDB" id="582835at2"/>
<dbReference type="STRING" id="1605367.AFM12_08920"/>
<evidence type="ECO:0000313" key="2">
    <source>
        <dbReference type="EMBL" id="KPM49044.1"/>
    </source>
</evidence>
<dbReference type="SUPFAM" id="SSF54427">
    <property type="entry name" value="NTF2-like"/>
    <property type="match status" value="1"/>
</dbReference>
<feature type="domain" description="SnoaL-like" evidence="1">
    <location>
        <begin position="8"/>
        <end position="118"/>
    </location>
</feature>
<dbReference type="RefSeq" id="WP_055147878.1">
    <property type="nucleotide sequence ID" value="NZ_JXSZ01000006.1"/>
</dbReference>
<protein>
    <submittedName>
        <fullName evidence="2">Isopropylmalate/homocitrate/citramalate synthase</fullName>
    </submittedName>
</protein>
<sequence length="133" mass="15082">MSSIAIIKKYYEAFNAKNWEVMLGLLDENVRHDSNQGNSNYGLDHFRSFLKHMDECYDEELRDLTYLASEDGSRLAAEFTVHGTYKNTDGDLPAANGQTYVLPAGAFLEQKGGKITRVTTYYNLEDWLKQVGA</sequence>
<dbReference type="PATRIC" id="fig|1605367.3.peg.3165"/>
<evidence type="ECO:0000259" key="1">
    <source>
        <dbReference type="Pfam" id="PF12680"/>
    </source>
</evidence>
<dbReference type="Pfam" id="PF12680">
    <property type="entry name" value="SnoaL_2"/>
    <property type="match status" value="1"/>
</dbReference>
<dbReference type="InterPro" id="IPR011721">
    <property type="entry name" value="CHP02096"/>
</dbReference>
<gene>
    <name evidence="2" type="ORF">AFM12_08920</name>
</gene>
<name>A0A0N8HA32_9BACT</name>
<dbReference type="InterPro" id="IPR037401">
    <property type="entry name" value="SnoaL-like"/>
</dbReference>
<organism evidence="2 3">
    <name type="scientific">Jiulongibacter sediminis</name>
    <dbReference type="NCBI Taxonomy" id="1605367"/>
    <lineage>
        <taxon>Bacteria</taxon>
        <taxon>Pseudomonadati</taxon>
        <taxon>Bacteroidota</taxon>
        <taxon>Cytophagia</taxon>
        <taxon>Cytophagales</taxon>
        <taxon>Leadbetterellaceae</taxon>
        <taxon>Jiulongibacter</taxon>
    </lineage>
</organism>
<dbReference type="Proteomes" id="UP000050454">
    <property type="component" value="Unassembled WGS sequence"/>
</dbReference>
<dbReference type="Gene3D" id="3.10.450.50">
    <property type="match status" value="1"/>
</dbReference>
<dbReference type="NCBIfam" id="TIGR02096">
    <property type="entry name" value="ketosteroid isomerase-related protein"/>
    <property type="match status" value="1"/>
</dbReference>
<proteinExistence type="predicted"/>
<evidence type="ECO:0000313" key="3">
    <source>
        <dbReference type="Proteomes" id="UP000050454"/>
    </source>
</evidence>
<dbReference type="AlphaFoldDB" id="A0A0N8HA32"/>
<reference evidence="2 3" key="1">
    <citation type="submission" date="2015-07" db="EMBL/GenBank/DDBJ databases">
        <title>The draft genome sequence of Leadbetterella sp. JN14-9.</title>
        <authorList>
            <person name="Liu Y."/>
            <person name="Du J."/>
            <person name="Shao Z."/>
        </authorList>
    </citation>
    <scope>NUCLEOTIDE SEQUENCE [LARGE SCALE GENOMIC DNA]</scope>
    <source>
        <strain evidence="2 3">JN14-9</strain>
    </source>
</reference>